<dbReference type="PANTHER" id="PTHR42939:SF1">
    <property type="entry name" value="ABC TRANSPORTER ATP-BINDING PROTEIN ALBC-RELATED"/>
    <property type="match status" value="1"/>
</dbReference>
<dbReference type="PROSITE" id="PS00211">
    <property type="entry name" value="ABC_TRANSPORTER_1"/>
    <property type="match status" value="1"/>
</dbReference>
<dbReference type="HOGENOM" id="CLU_000604_1_2_10"/>
<dbReference type="eggNOG" id="COG1131">
    <property type="taxonomic scope" value="Bacteria"/>
</dbReference>
<organism evidence="5 6">
    <name type="scientific">Haliscomenobacter hydrossis (strain ATCC 27775 / DSM 1100 / LMG 10767 / O)</name>
    <dbReference type="NCBI Taxonomy" id="760192"/>
    <lineage>
        <taxon>Bacteria</taxon>
        <taxon>Pseudomonadati</taxon>
        <taxon>Bacteroidota</taxon>
        <taxon>Saprospiria</taxon>
        <taxon>Saprospirales</taxon>
        <taxon>Haliscomenobacteraceae</taxon>
        <taxon>Haliscomenobacter</taxon>
    </lineage>
</organism>
<keyword evidence="2" id="KW-0547">Nucleotide-binding</keyword>
<dbReference type="OrthoDB" id="9808363at2"/>
<dbReference type="Pfam" id="PF00005">
    <property type="entry name" value="ABC_tran"/>
    <property type="match status" value="1"/>
</dbReference>
<dbReference type="AlphaFoldDB" id="F4KWQ8"/>
<dbReference type="InterPro" id="IPR027417">
    <property type="entry name" value="P-loop_NTPase"/>
</dbReference>
<evidence type="ECO:0000259" key="4">
    <source>
        <dbReference type="PROSITE" id="PS50893"/>
    </source>
</evidence>
<protein>
    <submittedName>
        <fullName evidence="5">ABC transporter related protein</fullName>
    </submittedName>
</protein>
<gene>
    <name evidence="5" type="ordered locus">Halhy_4707</name>
</gene>
<evidence type="ECO:0000313" key="5">
    <source>
        <dbReference type="EMBL" id="AEE52541.1"/>
    </source>
</evidence>
<evidence type="ECO:0000256" key="2">
    <source>
        <dbReference type="ARBA" id="ARBA00022741"/>
    </source>
</evidence>
<keyword evidence="1" id="KW-0813">Transport</keyword>
<dbReference type="Proteomes" id="UP000008461">
    <property type="component" value="Chromosome"/>
</dbReference>
<evidence type="ECO:0000256" key="1">
    <source>
        <dbReference type="ARBA" id="ARBA00022448"/>
    </source>
</evidence>
<name>F4KWQ8_HALH1</name>
<sequence>MKVELQQVGKRFRRDWILRGVDLLIEPGSRMAITGPNGSGKSTLLKMICGHLTPSKGQVAYSIADKKLELDQVYAHLAYAAPYIELIEEFSLQEAIDFHRKFKPFQHNLSTNDIIALLGFERSRTNEVRNFSSGMKQRLKLVLAICSSAPLLLLDEPTTNLDAQGSEWYAELIAEFGASRSIIVASNVETDYSFCDSAVNILAYK</sequence>
<dbReference type="InterPro" id="IPR017871">
    <property type="entry name" value="ABC_transporter-like_CS"/>
</dbReference>
<reference evidence="5 6" key="1">
    <citation type="journal article" date="2011" name="Stand. Genomic Sci.">
        <title>Complete genome sequence of Haliscomenobacter hydrossis type strain (O).</title>
        <authorList>
            <consortium name="US DOE Joint Genome Institute (JGI-PGF)"/>
            <person name="Daligault H."/>
            <person name="Lapidus A."/>
            <person name="Zeytun A."/>
            <person name="Nolan M."/>
            <person name="Lucas S."/>
            <person name="Del Rio T.G."/>
            <person name="Tice H."/>
            <person name="Cheng J.F."/>
            <person name="Tapia R."/>
            <person name="Han C."/>
            <person name="Goodwin L."/>
            <person name="Pitluck S."/>
            <person name="Liolios K."/>
            <person name="Pagani I."/>
            <person name="Ivanova N."/>
            <person name="Huntemann M."/>
            <person name="Mavromatis K."/>
            <person name="Mikhailova N."/>
            <person name="Pati A."/>
            <person name="Chen A."/>
            <person name="Palaniappan K."/>
            <person name="Land M."/>
            <person name="Hauser L."/>
            <person name="Brambilla E.M."/>
            <person name="Rohde M."/>
            <person name="Verbarg S."/>
            <person name="Goker M."/>
            <person name="Bristow J."/>
            <person name="Eisen J.A."/>
            <person name="Markowitz V."/>
            <person name="Hugenholtz P."/>
            <person name="Kyrpides N.C."/>
            <person name="Klenk H.P."/>
            <person name="Woyke T."/>
        </authorList>
    </citation>
    <scope>NUCLEOTIDE SEQUENCE [LARGE SCALE GENOMIC DNA]</scope>
    <source>
        <strain evidence="6">ATCC 27775 / DSM 1100 / LMG 10767 / O</strain>
    </source>
</reference>
<dbReference type="Gene3D" id="3.40.50.300">
    <property type="entry name" value="P-loop containing nucleotide triphosphate hydrolases"/>
    <property type="match status" value="1"/>
</dbReference>
<dbReference type="GO" id="GO:0016887">
    <property type="term" value="F:ATP hydrolysis activity"/>
    <property type="evidence" value="ECO:0007669"/>
    <property type="project" value="InterPro"/>
</dbReference>
<dbReference type="GO" id="GO:0005524">
    <property type="term" value="F:ATP binding"/>
    <property type="evidence" value="ECO:0007669"/>
    <property type="project" value="UniProtKB-KW"/>
</dbReference>
<dbReference type="RefSeq" id="WP_013767079.1">
    <property type="nucleotide sequence ID" value="NC_015510.1"/>
</dbReference>
<evidence type="ECO:0000313" key="6">
    <source>
        <dbReference type="Proteomes" id="UP000008461"/>
    </source>
</evidence>
<accession>F4KWQ8</accession>
<dbReference type="EMBL" id="CP002691">
    <property type="protein sequence ID" value="AEE52541.1"/>
    <property type="molecule type" value="Genomic_DNA"/>
</dbReference>
<dbReference type="PANTHER" id="PTHR42939">
    <property type="entry name" value="ABC TRANSPORTER ATP-BINDING PROTEIN ALBC-RELATED"/>
    <property type="match status" value="1"/>
</dbReference>
<reference key="2">
    <citation type="submission" date="2011-04" db="EMBL/GenBank/DDBJ databases">
        <title>Complete sequence of chromosome of Haliscomenobacter hydrossis DSM 1100.</title>
        <authorList>
            <consortium name="US DOE Joint Genome Institute (JGI-PGF)"/>
            <person name="Lucas S."/>
            <person name="Han J."/>
            <person name="Lapidus A."/>
            <person name="Bruce D."/>
            <person name="Goodwin L."/>
            <person name="Pitluck S."/>
            <person name="Peters L."/>
            <person name="Kyrpides N."/>
            <person name="Mavromatis K."/>
            <person name="Ivanova N."/>
            <person name="Ovchinnikova G."/>
            <person name="Pagani I."/>
            <person name="Daligault H."/>
            <person name="Detter J.C."/>
            <person name="Han C."/>
            <person name="Land M."/>
            <person name="Hauser L."/>
            <person name="Markowitz V."/>
            <person name="Cheng J.-F."/>
            <person name="Hugenholtz P."/>
            <person name="Woyke T."/>
            <person name="Wu D."/>
            <person name="Verbarg S."/>
            <person name="Frueling A."/>
            <person name="Brambilla E."/>
            <person name="Klenk H.-P."/>
            <person name="Eisen J.A."/>
        </authorList>
    </citation>
    <scope>NUCLEOTIDE SEQUENCE</scope>
    <source>
        <strain>DSM 1100</strain>
    </source>
</reference>
<dbReference type="InterPro" id="IPR051782">
    <property type="entry name" value="ABC_Transporter_VariousFunc"/>
</dbReference>
<dbReference type="InterPro" id="IPR003439">
    <property type="entry name" value="ABC_transporter-like_ATP-bd"/>
</dbReference>
<proteinExistence type="predicted"/>
<dbReference type="PROSITE" id="PS50893">
    <property type="entry name" value="ABC_TRANSPORTER_2"/>
    <property type="match status" value="1"/>
</dbReference>
<evidence type="ECO:0000256" key="3">
    <source>
        <dbReference type="ARBA" id="ARBA00022840"/>
    </source>
</evidence>
<dbReference type="SMART" id="SM00382">
    <property type="entry name" value="AAA"/>
    <property type="match status" value="1"/>
</dbReference>
<keyword evidence="6" id="KW-1185">Reference proteome</keyword>
<dbReference type="InterPro" id="IPR003593">
    <property type="entry name" value="AAA+_ATPase"/>
</dbReference>
<dbReference type="KEGG" id="hhy:Halhy_4707"/>
<keyword evidence="3" id="KW-0067">ATP-binding</keyword>
<feature type="domain" description="ABC transporter" evidence="4">
    <location>
        <begin position="3"/>
        <end position="202"/>
    </location>
</feature>
<dbReference type="STRING" id="760192.Halhy_4707"/>
<dbReference type="SUPFAM" id="SSF52540">
    <property type="entry name" value="P-loop containing nucleoside triphosphate hydrolases"/>
    <property type="match status" value="1"/>
</dbReference>